<feature type="compositionally biased region" description="Basic and acidic residues" evidence="1">
    <location>
        <begin position="164"/>
        <end position="179"/>
    </location>
</feature>
<organism evidence="2 3">
    <name type="scientific">Sclerotinia sclerotiorum (strain ATCC 18683 / 1980 / Ss-1)</name>
    <name type="common">White mold</name>
    <name type="synonym">Whetzelinia sclerotiorum</name>
    <dbReference type="NCBI Taxonomy" id="665079"/>
    <lineage>
        <taxon>Eukaryota</taxon>
        <taxon>Fungi</taxon>
        <taxon>Dikarya</taxon>
        <taxon>Ascomycota</taxon>
        <taxon>Pezizomycotina</taxon>
        <taxon>Leotiomycetes</taxon>
        <taxon>Helotiales</taxon>
        <taxon>Sclerotiniaceae</taxon>
        <taxon>Sclerotinia</taxon>
    </lineage>
</organism>
<dbReference type="KEGG" id="ssl:SS1G_02707"/>
<feature type="compositionally biased region" description="Low complexity" evidence="1">
    <location>
        <begin position="43"/>
        <end position="53"/>
    </location>
</feature>
<dbReference type="InParanoid" id="A7EBM1"/>
<evidence type="ECO:0000313" key="2">
    <source>
        <dbReference type="EMBL" id="EDN99849.1"/>
    </source>
</evidence>
<dbReference type="AlphaFoldDB" id="A7EBM1"/>
<dbReference type="EMBL" id="CH476623">
    <property type="protein sequence ID" value="EDN99849.1"/>
    <property type="molecule type" value="Genomic_DNA"/>
</dbReference>
<protein>
    <submittedName>
        <fullName evidence="2">Uncharacterized protein</fullName>
    </submittedName>
</protein>
<feature type="compositionally biased region" description="Polar residues" evidence="1">
    <location>
        <begin position="23"/>
        <end position="32"/>
    </location>
</feature>
<feature type="compositionally biased region" description="Basic and acidic residues" evidence="1">
    <location>
        <begin position="9"/>
        <end position="21"/>
    </location>
</feature>
<dbReference type="Proteomes" id="UP000001312">
    <property type="component" value="Unassembled WGS sequence"/>
</dbReference>
<accession>A7EBM1</accession>
<feature type="compositionally biased region" description="Low complexity" evidence="1">
    <location>
        <begin position="60"/>
        <end position="82"/>
    </location>
</feature>
<keyword evidence="3" id="KW-1185">Reference proteome</keyword>
<gene>
    <name evidence="2" type="ORF">SS1G_02707</name>
</gene>
<feature type="region of interest" description="Disordered" evidence="1">
    <location>
        <begin position="1"/>
        <end position="196"/>
    </location>
</feature>
<evidence type="ECO:0000256" key="1">
    <source>
        <dbReference type="SAM" id="MobiDB-lite"/>
    </source>
</evidence>
<sequence length="221" mass="24975">MTRNKRKKKDDSKDTLTESKDSNSLGSVSSPPLQFPARESRRTSTSTSISDGVVSDDDVVSGASTADADADADAGSSSTHGAPDSTLQPQEYIPSSPSAITASPSPPLPLPPSPPPPPLPKSQPPPPPQKPHPCKSTRLCIPSKKHQESQIYLEEEKRRKRERKIILMRKERREEREKREEEEEWREEEERRERERQRCNRWMWGRKWEMRRGGVGSGDKG</sequence>
<evidence type="ECO:0000313" key="3">
    <source>
        <dbReference type="Proteomes" id="UP000001312"/>
    </source>
</evidence>
<dbReference type="GeneID" id="5492197"/>
<dbReference type="HOGENOM" id="CLU_1251330_0_0_1"/>
<reference evidence="3" key="1">
    <citation type="journal article" date="2011" name="PLoS Genet.">
        <title>Genomic analysis of the necrotrophic fungal pathogens Sclerotinia sclerotiorum and Botrytis cinerea.</title>
        <authorList>
            <person name="Amselem J."/>
            <person name="Cuomo C.A."/>
            <person name="van Kan J.A."/>
            <person name="Viaud M."/>
            <person name="Benito E.P."/>
            <person name="Couloux A."/>
            <person name="Coutinho P.M."/>
            <person name="de Vries R.P."/>
            <person name="Dyer P.S."/>
            <person name="Fillinger S."/>
            <person name="Fournier E."/>
            <person name="Gout L."/>
            <person name="Hahn M."/>
            <person name="Kohn L."/>
            <person name="Lapalu N."/>
            <person name="Plummer K.M."/>
            <person name="Pradier J.M."/>
            <person name="Quevillon E."/>
            <person name="Sharon A."/>
            <person name="Simon A."/>
            <person name="ten Have A."/>
            <person name="Tudzynski B."/>
            <person name="Tudzynski P."/>
            <person name="Wincker P."/>
            <person name="Andrew M."/>
            <person name="Anthouard V."/>
            <person name="Beever R.E."/>
            <person name="Beffa R."/>
            <person name="Benoit I."/>
            <person name="Bouzid O."/>
            <person name="Brault B."/>
            <person name="Chen Z."/>
            <person name="Choquer M."/>
            <person name="Collemare J."/>
            <person name="Cotton P."/>
            <person name="Danchin E.G."/>
            <person name="Da Silva C."/>
            <person name="Gautier A."/>
            <person name="Giraud C."/>
            <person name="Giraud T."/>
            <person name="Gonzalez C."/>
            <person name="Grossetete S."/>
            <person name="Guldener U."/>
            <person name="Henrissat B."/>
            <person name="Howlett B.J."/>
            <person name="Kodira C."/>
            <person name="Kretschmer M."/>
            <person name="Lappartient A."/>
            <person name="Leroch M."/>
            <person name="Levis C."/>
            <person name="Mauceli E."/>
            <person name="Neuveglise C."/>
            <person name="Oeser B."/>
            <person name="Pearson M."/>
            <person name="Poulain J."/>
            <person name="Poussereau N."/>
            <person name="Quesneville H."/>
            <person name="Rascle C."/>
            <person name="Schumacher J."/>
            <person name="Segurens B."/>
            <person name="Sexton A."/>
            <person name="Silva E."/>
            <person name="Sirven C."/>
            <person name="Soanes D.M."/>
            <person name="Talbot N.J."/>
            <person name="Templeton M."/>
            <person name="Yandava C."/>
            <person name="Yarden O."/>
            <person name="Zeng Q."/>
            <person name="Rollins J.A."/>
            <person name="Lebrun M.H."/>
            <person name="Dickman M."/>
        </authorList>
    </citation>
    <scope>NUCLEOTIDE SEQUENCE [LARGE SCALE GENOMIC DNA]</scope>
    <source>
        <strain evidence="3">ATCC 18683 / 1980 / Ss-1</strain>
    </source>
</reference>
<dbReference type="RefSeq" id="XP_001596487.1">
    <property type="nucleotide sequence ID" value="XM_001596437.1"/>
</dbReference>
<feature type="compositionally biased region" description="Pro residues" evidence="1">
    <location>
        <begin position="104"/>
        <end position="131"/>
    </location>
</feature>
<feature type="compositionally biased region" description="Low complexity" evidence="1">
    <location>
        <begin position="93"/>
        <end position="103"/>
    </location>
</feature>
<name>A7EBM1_SCLS1</name>
<proteinExistence type="predicted"/>